<dbReference type="InterPro" id="IPR051472">
    <property type="entry name" value="T3SS_Stator/FliH"/>
</dbReference>
<protein>
    <submittedName>
        <fullName evidence="8">Flagellar assembly protein FliH</fullName>
    </submittedName>
</protein>
<keyword evidence="9" id="KW-1185">Reference proteome</keyword>
<dbReference type="EMBL" id="SHLC01000001">
    <property type="protein sequence ID" value="RZU65539.1"/>
    <property type="molecule type" value="Genomic_DNA"/>
</dbReference>
<comment type="function">
    <text evidence="1">Needed for flagellar regrowth and assembly.</text>
</comment>
<keyword evidence="8" id="KW-0282">Flagellum</keyword>
<dbReference type="Pfam" id="PF02108">
    <property type="entry name" value="FliH"/>
    <property type="match status" value="1"/>
</dbReference>
<evidence type="ECO:0000256" key="4">
    <source>
        <dbReference type="ARBA" id="ARBA00022795"/>
    </source>
</evidence>
<keyword evidence="5" id="KW-0653">Protein transport</keyword>
<dbReference type="PANTHER" id="PTHR34982:SF1">
    <property type="entry name" value="FLAGELLAR ASSEMBLY PROTEIN FLIH"/>
    <property type="match status" value="1"/>
</dbReference>
<organism evidence="8 9">
    <name type="scientific">Microterricola gilva</name>
    <dbReference type="NCBI Taxonomy" id="393267"/>
    <lineage>
        <taxon>Bacteria</taxon>
        <taxon>Bacillati</taxon>
        <taxon>Actinomycetota</taxon>
        <taxon>Actinomycetes</taxon>
        <taxon>Micrococcales</taxon>
        <taxon>Microbacteriaceae</taxon>
        <taxon>Microterricola</taxon>
    </lineage>
</organism>
<keyword evidence="8" id="KW-0966">Cell projection</keyword>
<dbReference type="GO" id="GO:0044781">
    <property type="term" value="P:bacterial-type flagellum organization"/>
    <property type="evidence" value="ECO:0007669"/>
    <property type="project" value="UniProtKB-KW"/>
</dbReference>
<dbReference type="AlphaFoldDB" id="A0A4Q8ANL0"/>
<evidence type="ECO:0000313" key="9">
    <source>
        <dbReference type="Proteomes" id="UP000291483"/>
    </source>
</evidence>
<name>A0A4Q8ANL0_9MICO</name>
<dbReference type="OrthoDB" id="5114026at2"/>
<gene>
    <name evidence="8" type="ORF">EV379_1873</name>
</gene>
<dbReference type="PANTHER" id="PTHR34982">
    <property type="entry name" value="YOP PROTEINS TRANSLOCATION PROTEIN L"/>
    <property type="match status" value="1"/>
</dbReference>
<dbReference type="Proteomes" id="UP000291483">
    <property type="component" value="Unassembled WGS sequence"/>
</dbReference>
<keyword evidence="6" id="KW-1006">Bacterial flagellum protein export</keyword>
<accession>A0A4Q8ANL0</accession>
<comment type="caution">
    <text evidence="8">The sequence shown here is derived from an EMBL/GenBank/DDBJ whole genome shotgun (WGS) entry which is preliminary data.</text>
</comment>
<proteinExistence type="inferred from homology"/>
<dbReference type="InterPro" id="IPR018035">
    <property type="entry name" value="Flagellar_FliH/T3SS_HrpE"/>
</dbReference>
<dbReference type="GO" id="GO:0015031">
    <property type="term" value="P:protein transport"/>
    <property type="evidence" value="ECO:0007669"/>
    <property type="project" value="UniProtKB-KW"/>
</dbReference>
<evidence type="ECO:0000256" key="3">
    <source>
        <dbReference type="ARBA" id="ARBA00022448"/>
    </source>
</evidence>
<keyword evidence="4" id="KW-1005">Bacterial flagellum biogenesis</keyword>
<keyword evidence="3" id="KW-0813">Transport</keyword>
<reference evidence="8 9" key="1">
    <citation type="submission" date="2019-02" db="EMBL/GenBank/DDBJ databases">
        <title>Sequencing the genomes of 1000 actinobacteria strains.</title>
        <authorList>
            <person name="Klenk H.-P."/>
        </authorList>
    </citation>
    <scope>NUCLEOTIDE SEQUENCE [LARGE SCALE GENOMIC DNA]</scope>
    <source>
        <strain evidence="8 9">DSM 18319</strain>
    </source>
</reference>
<evidence type="ECO:0000256" key="1">
    <source>
        <dbReference type="ARBA" id="ARBA00003041"/>
    </source>
</evidence>
<sequence length="221" mass="22343">MPSSTDAIFETLAFPSVDGAGTSGVRDQESLQRAIEQAMVRGHAAGYAAGLREASVVAAERLANLEAEHAEQARLAAATVDAECATLAVAAAAVQRTVIPVLEQSDDAVLAAALELAEAVIGSELSDASAGASAALRRVLGTLGSDAELPGVILRMHPDDAEMLRAAGQLPQALSVQSDPGLGRGDAVAQLPDGLVDARIGTAVLRARRALGGHGIDGQGQ</sequence>
<dbReference type="RefSeq" id="WP_130505881.1">
    <property type="nucleotide sequence ID" value="NZ_SHLC01000001.1"/>
</dbReference>
<keyword evidence="8" id="KW-0969">Cilium</keyword>
<evidence type="ECO:0000313" key="8">
    <source>
        <dbReference type="EMBL" id="RZU65539.1"/>
    </source>
</evidence>
<comment type="similarity">
    <text evidence="2">Belongs to the FliH family.</text>
</comment>
<feature type="domain" description="Flagellar assembly protein FliH/Type III secretion system HrpE" evidence="7">
    <location>
        <begin position="82"/>
        <end position="202"/>
    </location>
</feature>
<evidence type="ECO:0000256" key="2">
    <source>
        <dbReference type="ARBA" id="ARBA00006602"/>
    </source>
</evidence>
<evidence type="ECO:0000256" key="6">
    <source>
        <dbReference type="ARBA" id="ARBA00023225"/>
    </source>
</evidence>
<evidence type="ECO:0000256" key="5">
    <source>
        <dbReference type="ARBA" id="ARBA00022927"/>
    </source>
</evidence>
<evidence type="ECO:0000259" key="7">
    <source>
        <dbReference type="Pfam" id="PF02108"/>
    </source>
</evidence>
<dbReference type="GO" id="GO:0005829">
    <property type="term" value="C:cytosol"/>
    <property type="evidence" value="ECO:0007669"/>
    <property type="project" value="TreeGrafter"/>
</dbReference>